<keyword evidence="1" id="KW-0145">Chemotaxis</keyword>
<dbReference type="Gene3D" id="2.40.50.40">
    <property type="match status" value="1"/>
</dbReference>
<dbReference type="GO" id="GO:0005615">
    <property type="term" value="C:extracellular space"/>
    <property type="evidence" value="ECO:0007669"/>
    <property type="project" value="UniProtKB-KW"/>
</dbReference>
<dbReference type="AlphaFoldDB" id="A0A9Q1HNX5"/>
<dbReference type="InterPro" id="IPR001811">
    <property type="entry name" value="Chemokine_IL8-like_dom"/>
</dbReference>
<keyword evidence="4" id="KW-1015">Disulfide bond</keyword>
<keyword evidence="3 5" id="KW-0732">Signal</keyword>
<evidence type="ECO:0000256" key="1">
    <source>
        <dbReference type="ARBA" id="ARBA00022500"/>
    </source>
</evidence>
<evidence type="ECO:0000256" key="5">
    <source>
        <dbReference type="SAM" id="SignalP"/>
    </source>
</evidence>
<dbReference type="GO" id="GO:0008009">
    <property type="term" value="F:chemokine activity"/>
    <property type="evidence" value="ECO:0007669"/>
    <property type="project" value="InterPro"/>
</dbReference>
<evidence type="ECO:0000259" key="6">
    <source>
        <dbReference type="SMART" id="SM00199"/>
    </source>
</evidence>
<feature type="signal peptide" evidence="5">
    <location>
        <begin position="1"/>
        <end position="23"/>
    </location>
</feature>
<organism evidence="7 8">
    <name type="scientific">Conger conger</name>
    <name type="common">Conger eel</name>
    <name type="synonym">Muraena conger</name>
    <dbReference type="NCBI Taxonomy" id="82655"/>
    <lineage>
        <taxon>Eukaryota</taxon>
        <taxon>Metazoa</taxon>
        <taxon>Chordata</taxon>
        <taxon>Craniata</taxon>
        <taxon>Vertebrata</taxon>
        <taxon>Euteleostomi</taxon>
        <taxon>Actinopterygii</taxon>
        <taxon>Neopterygii</taxon>
        <taxon>Teleostei</taxon>
        <taxon>Anguilliformes</taxon>
        <taxon>Congridae</taxon>
        <taxon>Conger</taxon>
    </lineage>
</organism>
<dbReference type="GO" id="GO:0006955">
    <property type="term" value="P:immune response"/>
    <property type="evidence" value="ECO:0007669"/>
    <property type="project" value="InterPro"/>
</dbReference>
<dbReference type="InterPro" id="IPR036048">
    <property type="entry name" value="Interleukin_8-like_sf"/>
</dbReference>
<dbReference type="Pfam" id="PF00048">
    <property type="entry name" value="IL8"/>
    <property type="match status" value="1"/>
</dbReference>
<comment type="caution">
    <text evidence="7">The sequence shown here is derived from an EMBL/GenBank/DDBJ whole genome shotgun (WGS) entry which is preliminary data.</text>
</comment>
<evidence type="ECO:0000256" key="3">
    <source>
        <dbReference type="ARBA" id="ARBA00022729"/>
    </source>
</evidence>
<keyword evidence="2" id="KW-0202">Cytokine</keyword>
<dbReference type="PANTHER" id="PTHR12015">
    <property type="entry name" value="SMALL INDUCIBLE CYTOKINE A"/>
    <property type="match status" value="1"/>
</dbReference>
<evidence type="ECO:0000256" key="2">
    <source>
        <dbReference type="ARBA" id="ARBA00022514"/>
    </source>
</evidence>
<protein>
    <recommendedName>
        <fullName evidence="6">Chemokine interleukin-8-like domain-containing protein</fullName>
    </recommendedName>
</protein>
<evidence type="ECO:0000313" key="8">
    <source>
        <dbReference type="Proteomes" id="UP001152803"/>
    </source>
</evidence>
<keyword evidence="8" id="KW-1185">Reference proteome</keyword>
<dbReference type="OrthoDB" id="9948647at2759"/>
<dbReference type="InterPro" id="IPR039809">
    <property type="entry name" value="Chemokine_b/g/d"/>
</dbReference>
<reference evidence="7" key="1">
    <citation type="journal article" date="2023" name="Science">
        <title>Genome structures resolve the early diversification of teleost fishes.</title>
        <authorList>
            <person name="Parey E."/>
            <person name="Louis A."/>
            <person name="Montfort J."/>
            <person name="Bouchez O."/>
            <person name="Roques C."/>
            <person name="Iampietro C."/>
            <person name="Lluch J."/>
            <person name="Castinel A."/>
            <person name="Donnadieu C."/>
            <person name="Desvignes T."/>
            <person name="Floi Bucao C."/>
            <person name="Jouanno E."/>
            <person name="Wen M."/>
            <person name="Mejri S."/>
            <person name="Dirks R."/>
            <person name="Jansen H."/>
            <person name="Henkel C."/>
            <person name="Chen W.J."/>
            <person name="Zahm M."/>
            <person name="Cabau C."/>
            <person name="Klopp C."/>
            <person name="Thompson A.W."/>
            <person name="Robinson-Rechavi M."/>
            <person name="Braasch I."/>
            <person name="Lecointre G."/>
            <person name="Bobe J."/>
            <person name="Postlethwait J.H."/>
            <person name="Berthelot C."/>
            <person name="Roest Crollius H."/>
            <person name="Guiguen Y."/>
        </authorList>
    </citation>
    <scope>NUCLEOTIDE SEQUENCE</scope>
    <source>
        <strain evidence="7">Concon-B</strain>
    </source>
</reference>
<dbReference type="PANTHER" id="PTHR12015:SF191">
    <property type="entry name" value="C-X-C MOTIF CHEMOKINE 11"/>
    <property type="match status" value="1"/>
</dbReference>
<proteinExistence type="predicted"/>
<dbReference type="InterPro" id="IPR001089">
    <property type="entry name" value="Chemokine_CXC"/>
</dbReference>
<feature type="chain" id="PRO_5040113025" description="Chemokine interleukin-8-like domain-containing protein" evidence="5">
    <location>
        <begin position="24"/>
        <end position="115"/>
    </location>
</feature>
<feature type="domain" description="Chemokine interleukin-8-like" evidence="6">
    <location>
        <begin position="34"/>
        <end position="94"/>
    </location>
</feature>
<accession>A0A9Q1HNX5</accession>
<sequence>MPARKSCAVFSWLLLLLWFAGSGGDNAATAMTVRGRCPCVGKAHLVHPKRITDITVQQKNTLCSETQIILTVEGNREVCLDPDSEQGQRLQHCWKSYDMNVAKTKTCLRRKKTIH</sequence>
<dbReference type="SUPFAM" id="SSF54117">
    <property type="entry name" value="Interleukin 8-like chemokines"/>
    <property type="match status" value="1"/>
</dbReference>
<evidence type="ECO:0000313" key="7">
    <source>
        <dbReference type="EMBL" id="KAJ8250756.1"/>
    </source>
</evidence>
<dbReference type="EMBL" id="JAFJMO010000018">
    <property type="protein sequence ID" value="KAJ8250756.1"/>
    <property type="molecule type" value="Genomic_DNA"/>
</dbReference>
<dbReference type="PRINTS" id="PR00437">
    <property type="entry name" value="SMALLCYTKCXC"/>
</dbReference>
<name>A0A9Q1HNX5_CONCO</name>
<dbReference type="SMART" id="SM00199">
    <property type="entry name" value="SCY"/>
    <property type="match status" value="1"/>
</dbReference>
<dbReference type="Proteomes" id="UP001152803">
    <property type="component" value="Unassembled WGS sequence"/>
</dbReference>
<evidence type="ECO:0000256" key="4">
    <source>
        <dbReference type="ARBA" id="ARBA00023157"/>
    </source>
</evidence>
<gene>
    <name evidence="7" type="ORF">COCON_G00226780</name>
</gene>